<dbReference type="EMBL" id="BGZK01002284">
    <property type="protein sequence ID" value="GBP92552.1"/>
    <property type="molecule type" value="Genomic_DNA"/>
</dbReference>
<reference evidence="2 3" key="1">
    <citation type="journal article" date="2019" name="Commun. Biol.">
        <title>The bagworm genome reveals a unique fibroin gene that provides high tensile strength.</title>
        <authorList>
            <person name="Kono N."/>
            <person name="Nakamura H."/>
            <person name="Ohtoshi R."/>
            <person name="Tomita M."/>
            <person name="Numata K."/>
            <person name="Arakawa K."/>
        </authorList>
    </citation>
    <scope>NUCLEOTIDE SEQUENCE [LARGE SCALE GENOMIC DNA]</scope>
</reference>
<dbReference type="AlphaFoldDB" id="A0A4C1ZYH8"/>
<feature type="compositionally biased region" description="Basic and acidic residues" evidence="1">
    <location>
        <begin position="1"/>
        <end position="11"/>
    </location>
</feature>
<accession>A0A4C1ZYH8</accession>
<evidence type="ECO:0000313" key="3">
    <source>
        <dbReference type="Proteomes" id="UP000299102"/>
    </source>
</evidence>
<keyword evidence="3" id="KW-1185">Reference proteome</keyword>
<proteinExistence type="predicted"/>
<comment type="caution">
    <text evidence="2">The sequence shown here is derived from an EMBL/GenBank/DDBJ whole genome shotgun (WGS) entry which is preliminary data.</text>
</comment>
<evidence type="ECO:0000313" key="2">
    <source>
        <dbReference type="EMBL" id="GBP92552.1"/>
    </source>
</evidence>
<dbReference type="Proteomes" id="UP000299102">
    <property type="component" value="Unassembled WGS sequence"/>
</dbReference>
<evidence type="ECO:0000256" key="1">
    <source>
        <dbReference type="SAM" id="MobiDB-lite"/>
    </source>
</evidence>
<sequence>MEIEYTEHDTTSQDLSDDEELPSQIAASVSLMEAPMDIEQEKLLSSDVSFKWQRDFTEFTALREEFLVHPVSAVKDYDSPYDAFIDIFDYDIMKGNRH</sequence>
<dbReference type="OrthoDB" id="75807at2759"/>
<gene>
    <name evidence="2" type="ORF">EVAR_68452_1</name>
</gene>
<protein>
    <submittedName>
        <fullName evidence="2">Uncharacterized protein</fullName>
    </submittedName>
</protein>
<organism evidence="2 3">
    <name type="scientific">Eumeta variegata</name>
    <name type="common">Bagworm moth</name>
    <name type="synonym">Eumeta japonica</name>
    <dbReference type="NCBI Taxonomy" id="151549"/>
    <lineage>
        <taxon>Eukaryota</taxon>
        <taxon>Metazoa</taxon>
        <taxon>Ecdysozoa</taxon>
        <taxon>Arthropoda</taxon>
        <taxon>Hexapoda</taxon>
        <taxon>Insecta</taxon>
        <taxon>Pterygota</taxon>
        <taxon>Neoptera</taxon>
        <taxon>Endopterygota</taxon>
        <taxon>Lepidoptera</taxon>
        <taxon>Glossata</taxon>
        <taxon>Ditrysia</taxon>
        <taxon>Tineoidea</taxon>
        <taxon>Psychidae</taxon>
        <taxon>Oiketicinae</taxon>
        <taxon>Eumeta</taxon>
    </lineage>
</organism>
<name>A0A4C1ZYH8_EUMVA</name>
<feature type="region of interest" description="Disordered" evidence="1">
    <location>
        <begin position="1"/>
        <end position="20"/>
    </location>
</feature>